<evidence type="ECO:0000256" key="1">
    <source>
        <dbReference type="ARBA" id="ARBA00011073"/>
    </source>
</evidence>
<accession>A0A1R3T719</accession>
<protein>
    <submittedName>
        <fullName evidence="8">Peptidase S8 family domain</fullName>
    </submittedName>
</protein>
<dbReference type="PANTHER" id="PTHR43806:SF67">
    <property type="entry name" value="EGF-LIKE DOMAIN-CONTAINING PROTEIN"/>
    <property type="match status" value="1"/>
</dbReference>
<dbReference type="InterPro" id="IPR050131">
    <property type="entry name" value="Peptidase_S8_subtilisin-like"/>
</dbReference>
<name>A0A1R3T719_9BACT</name>
<dbReference type="PRINTS" id="PR00723">
    <property type="entry name" value="SUBTILISIN"/>
</dbReference>
<evidence type="ECO:0000256" key="6">
    <source>
        <dbReference type="SAM" id="SignalP"/>
    </source>
</evidence>
<dbReference type="Proteomes" id="UP000187464">
    <property type="component" value="Chromosome I"/>
</dbReference>
<feature type="active site" description="Charge relay system" evidence="5">
    <location>
        <position position="184"/>
    </location>
</feature>
<keyword evidence="6" id="KW-0732">Signal</keyword>
<dbReference type="KEGG" id="psac:PSM36_3236"/>
<feature type="domain" description="Peptidase S8/S53" evidence="7">
    <location>
        <begin position="175"/>
        <end position="443"/>
    </location>
</feature>
<evidence type="ECO:0000259" key="7">
    <source>
        <dbReference type="Pfam" id="PF00082"/>
    </source>
</evidence>
<dbReference type="PROSITE" id="PS51892">
    <property type="entry name" value="SUBTILASE"/>
    <property type="match status" value="1"/>
</dbReference>
<evidence type="ECO:0000313" key="9">
    <source>
        <dbReference type="Proteomes" id="UP000187464"/>
    </source>
</evidence>
<dbReference type="Pfam" id="PF00082">
    <property type="entry name" value="Peptidase_S8"/>
    <property type="match status" value="1"/>
</dbReference>
<dbReference type="GO" id="GO:0004252">
    <property type="term" value="F:serine-type endopeptidase activity"/>
    <property type="evidence" value="ECO:0007669"/>
    <property type="project" value="UniProtKB-UniRule"/>
</dbReference>
<feature type="active site" description="Charge relay system" evidence="5">
    <location>
        <position position="219"/>
    </location>
</feature>
<reference evidence="9" key="1">
    <citation type="submission" date="2016-08" db="EMBL/GenBank/DDBJ databases">
        <authorList>
            <person name="Wibberg D."/>
        </authorList>
    </citation>
    <scope>NUCLEOTIDE SEQUENCE [LARGE SCALE GENOMIC DNA]</scope>
</reference>
<dbReference type="EMBL" id="LT605205">
    <property type="protein sequence ID" value="SCD22022.1"/>
    <property type="molecule type" value="Genomic_DNA"/>
</dbReference>
<keyword evidence="9" id="KW-1185">Reference proteome</keyword>
<dbReference type="InterPro" id="IPR000209">
    <property type="entry name" value="Peptidase_S8/S53_dom"/>
</dbReference>
<dbReference type="GO" id="GO:0006508">
    <property type="term" value="P:proteolysis"/>
    <property type="evidence" value="ECO:0007669"/>
    <property type="project" value="UniProtKB-KW"/>
</dbReference>
<feature type="chain" id="PRO_5013181579" evidence="6">
    <location>
        <begin position="19"/>
        <end position="549"/>
    </location>
</feature>
<dbReference type="InterPro" id="IPR017317">
    <property type="entry name" value="Pept_S8_subtilisin_bacteroid-2"/>
</dbReference>
<dbReference type="STRING" id="1642647.PSM36_3236"/>
<dbReference type="RefSeq" id="WP_076931735.1">
    <property type="nucleotide sequence ID" value="NZ_LT605205.1"/>
</dbReference>
<keyword evidence="2 5" id="KW-0645">Protease</keyword>
<dbReference type="SUPFAM" id="SSF52743">
    <property type="entry name" value="Subtilisin-like"/>
    <property type="match status" value="1"/>
</dbReference>
<feature type="signal peptide" evidence="6">
    <location>
        <begin position="1"/>
        <end position="18"/>
    </location>
</feature>
<dbReference type="AlphaFoldDB" id="A0A1R3T719"/>
<comment type="similarity">
    <text evidence="1 5">Belongs to the peptidase S8 family.</text>
</comment>
<keyword evidence="4 5" id="KW-0720">Serine protease</keyword>
<dbReference type="Gene3D" id="3.40.50.200">
    <property type="entry name" value="Peptidase S8/S53 domain"/>
    <property type="match status" value="1"/>
</dbReference>
<dbReference type="PANTHER" id="PTHR43806">
    <property type="entry name" value="PEPTIDASE S8"/>
    <property type="match status" value="1"/>
</dbReference>
<evidence type="ECO:0000256" key="3">
    <source>
        <dbReference type="ARBA" id="ARBA00022801"/>
    </source>
</evidence>
<evidence type="ECO:0000256" key="5">
    <source>
        <dbReference type="PROSITE-ProRule" id="PRU01240"/>
    </source>
</evidence>
<dbReference type="InterPro" id="IPR036852">
    <property type="entry name" value="Peptidase_S8/S53_dom_sf"/>
</dbReference>
<evidence type="ECO:0000256" key="2">
    <source>
        <dbReference type="ARBA" id="ARBA00022670"/>
    </source>
</evidence>
<evidence type="ECO:0000313" key="8">
    <source>
        <dbReference type="EMBL" id="SCD22022.1"/>
    </source>
</evidence>
<organism evidence="8 9">
    <name type="scientific">Proteiniphilum saccharofermentans</name>
    <dbReference type="NCBI Taxonomy" id="1642647"/>
    <lineage>
        <taxon>Bacteria</taxon>
        <taxon>Pseudomonadati</taxon>
        <taxon>Bacteroidota</taxon>
        <taxon>Bacteroidia</taxon>
        <taxon>Bacteroidales</taxon>
        <taxon>Dysgonomonadaceae</taxon>
        <taxon>Proteiniphilum</taxon>
    </lineage>
</organism>
<sequence>MRYLFLFFLSLFTLLASGQTPYHPQYYKFRVYLKDKGNIPHSPDKPETFLSRRAIERKKKEKVAIDKSDLPISSDYFTLVEKAGGKVITYSKWFSTLVVEVSDSVRIGNIESLSFVDSVKYIWRGTGLPAGERARPRLLPVDCDEYVVADTEYGVTDAQFRMHNAVVMADAGFKGKDMLVGVIDAGFTNFDVIPRFESVRLGGYMDFVPSGSIFASSDHGTKVLSTMATDLPGVMMGSAPQATYWLLRSEDTTSEFPVEEDYWVRAVEFADSLGVDIINTSLGYNSFDDKLLNYTHAELDGSVSIMSQAADIAYEKGILIVVSAGNEGNKSWQKITPPADAKNVLAVGAVGTDSIIASFSSHGLTADNRIKPDLVSVGRETITIGRDGAIVHTNGTSLSSPFLTGLITSLWSVNPALHRSELIDIVKRSSDRYLTPDSIYGHGIPDFHRAMKEVLGKLEIYPQKVADNGWDIRPELSGNYVVSLSDPVFSPSSYSFRVLDESGYLISAHRFKDENTLLVPLQEGILKNNRFLYFVTEEPFKQRIYKVEI</sequence>
<dbReference type="PIRSF" id="PIRSF037903">
    <property type="entry name" value="Subtilisin_rel_GFO_2223"/>
    <property type="match status" value="1"/>
</dbReference>
<evidence type="ECO:0000256" key="4">
    <source>
        <dbReference type="ARBA" id="ARBA00022825"/>
    </source>
</evidence>
<dbReference type="InterPro" id="IPR015500">
    <property type="entry name" value="Peptidase_S8_subtilisin-rel"/>
</dbReference>
<keyword evidence="3 5" id="KW-0378">Hydrolase</keyword>
<proteinExistence type="inferred from homology"/>
<gene>
    <name evidence="8" type="ORF">PSM36_3236</name>
</gene>
<feature type="active site" description="Charge relay system" evidence="5">
    <location>
        <position position="397"/>
    </location>
</feature>